<name>A0AAX4P0J2_9CHLO</name>
<sequence>MSAVIPNATRSEAGAPSPTPPVQPQSPQPTPKLTRTASAPGTLVRKRSKRSGPKSKSSSFFGVSQYRRTGRWEAHIWDCAKSRGFPGAKGRQLHLGSFDCAEDAARAYDRAAIHFRGDAADTNFGREQYTHDPVLTQLKGLSKEQFVVRLRGVAQHHKIETQRKSKADKKSSSSRGAATKRVPEPLKLKTLKRAASFPMHSPHSVLPDPGRGALPPEGFPSSLLPAGQLFVGSPHAYHHSQQPLVYSSRVVDENFVLNDPAAAGAMPRHPSPLPHFPARQGHGRDGDLLFFEDYSPTVMPFPEDYSPTETTELQGLIKTERQLNHGIRYGMEDFHFDGKHCYGGVGGAEREGKPAPASPGRDRFMSHFAARDEQGRALGKSPIPPLMEGMGEVDTGTL</sequence>
<keyword evidence="4" id="KW-0804">Transcription</keyword>
<dbReference type="SUPFAM" id="SSF54171">
    <property type="entry name" value="DNA-binding domain"/>
    <property type="match status" value="1"/>
</dbReference>
<dbReference type="GO" id="GO:0003700">
    <property type="term" value="F:DNA-binding transcription factor activity"/>
    <property type="evidence" value="ECO:0007669"/>
    <property type="project" value="InterPro"/>
</dbReference>
<evidence type="ECO:0000256" key="3">
    <source>
        <dbReference type="ARBA" id="ARBA00023125"/>
    </source>
</evidence>
<keyword evidence="9" id="KW-1185">Reference proteome</keyword>
<feature type="region of interest" description="Disordered" evidence="6">
    <location>
        <begin position="375"/>
        <end position="398"/>
    </location>
</feature>
<dbReference type="InterPro" id="IPR036955">
    <property type="entry name" value="AP2/ERF_dom_sf"/>
</dbReference>
<organism evidence="8 9">
    <name type="scientific">Chloropicon roscoffensis</name>
    <dbReference type="NCBI Taxonomy" id="1461544"/>
    <lineage>
        <taxon>Eukaryota</taxon>
        <taxon>Viridiplantae</taxon>
        <taxon>Chlorophyta</taxon>
        <taxon>Chloropicophyceae</taxon>
        <taxon>Chloropicales</taxon>
        <taxon>Chloropicaceae</taxon>
        <taxon>Chloropicon</taxon>
    </lineage>
</organism>
<dbReference type="InterPro" id="IPR001471">
    <property type="entry name" value="AP2/ERF_dom"/>
</dbReference>
<evidence type="ECO:0000256" key="2">
    <source>
        <dbReference type="ARBA" id="ARBA00023015"/>
    </source>
</evidence>
<dbReference type="Proteomes" id="UP001472866">
    <property type="component" value="Chromosome 02"/>
</dbReference>
<dbReference type="GO" id="GO:0005634">
    <property type="term" value="C:nucleus"/>
    <property type="evidence" value="ECO:0007669"/>
    <property type="project" value="UniProtKB-SubCell"/>
</dbReference>
<keyword evidence="3" id="KW-0238">DNA-binding</keyword>
<dbReference type="EMBL" id="CP151502">
    <property type="protein sequence ID" value="WZN59905.1"/>
    <property type="molecule type" value="Genomic_DNA"/>
</dbReference>
<dbReference type="GO" id="GO:0003677">
    <property type="term" value="F:DNA binding"/>
    <property type="evidence" value="ECO:0007669"/>
    <property type="project" value="UniProtKB-KW"/>
</dbReference>
<feature type="compositionally biased region" description="Basic residues" evidence="6">
    <location>
        <begin position="44"/>
        <end position="53"/>
    </location>
</feature>
<evidence type="ECO:0000313" key="9">
    <source>
        <dbReference type="Proteomes" id="UP001472866"/>
    </source>
</evidence>
<reference evidence="8 9" key="1">
    <citation type="submission" date="2024-03" db="EMBL/GenBank/DDBJ databases">
        <title>Complete genome sequence of the green alga Chloropicon roscoffensis RCC1871.</title>
        <authorList>
            <person name="Lemieux C."/>
            <person name="Pombert J.-F."/>
            <person name="Otis C."/>
            <person name="Turmel M."/>
        </authorList>
    </citation>
    <scope>NUCLEOTIDE SEQUENCE [LARGE SCALE GENOMIC DNA]</scope>
    <source>
        <strain evidence="8 9">RCC1871</strain>
    </source>
</reference>
<evidence type="ECO:0000256" key="1">
    <source>
        <dbReference type="ARBA" id="ARBA00004123"/>
    </source>
</evidence>
<evidence type="ECO:0000313" key="8">
    <source>
        <dbReference type="EMBL" id="WZN59905.1"/>
    </source>
</evidence>
<protein>
    <submittedName>
        <fullName evidence="8">AP2-like ethylene-responsive transcription factor</fullName>
    </submittedName>
</protein>
<keyword evidence="5" id="KW-0539">Nucleus</keyword>
<keyword evidence="2" id="KW-0805">Transcription regulation</keyword>
<feature type="domain" description="AP2/ERF" evidence="7">
    <location>
        <begin position="59"/>
        <end position="125"/>
    </location>
</feature>
<feature type="region of interest" description="Disordered" evidence="6">
    <location>
        <begin position="157"/>
        <end position="185"/>
    </location>
</feature>
<feature type="compositionally biased region" description="Pro residues" evidence="6">
    <location>
        <begin position="17"/>
        <end position="30"/>
    </location>
</feature>
<dbReference type="SMART" id="SM00380">
    <property type="entry name" value="AP2"/>
    <property type="match status" value="1"/>
</dbReference>
<dbReference type="PANTHER" id="PTHR32467:SF108">
    <property type="entry name" value="AP2 DOMAIN TRANSCRIPTION FACTOR"/>
    <property type="match status" value="1"/>
</dbReference>
<evidence type="ECO:0000259" key="7">
    <source>
        <dbReference type="PROSITE" id="PS51032"/>
    </source>
</evidence>
<evidence type="ECO:0000256" key="6">
    <source>
        <dbReference type="SAM" id="MobiDB-lite"/>
    </source>
</evidence>
<dbReference type="Gene3D" id="3.30.730.10">
    <property type="entry name" value="AP2/ERF domain"/>
    <property type="match status" value="1"/>
</dbReference>
<feature type="compositionally biased region" description="Basic and acidic residues" evidence="6">
    <location>
        <begin position="157"/>
        <end position="171"/>
    </location>
</feature>
<dbReference type="PROSITE" id="PS51032">
    <property type="entry name" value="AP2_ERF"/>
    <property type="match status" value="1"/>
</dbReference>
<gene>
    <name evidence="8" type="ORF">HKI87_02g14330</name>
</gene>
<accession>A0AAX4P0J2</accession>
<feature type="region of interest" description="Disordered" evidence="6">
    <location>
        <begin position="1"/>
        <end position="62"/>
    </location>
</feature>
<dbReference type="AlphaFoldDB" id="A0AAX4P0J2"/>
<comment type="subcellular location">
    <subcellularLocation>
        <location evidence="1">Nucleus</location>
    </subcellularLocation>
</comment>
<evidence type="ECO:0000256" key="5">
    <source>
        <dbReference type="ARBA" id="ARBA00023242"/>
    </source>
</evidence>
<dbReference type="PANTHER" id="PTHR32467">
    <property type="entry name" value="AP2-LIKE ETHYLENE-RESPONSIVE TRANSCRIPTION FACTOR"/>
    <property type="match status" value="1"/>
</dbReference>
<dbReference type="InterPro" id="IPR016177">
    <property type="entry name" value="DNA-bd_dom_sf"/>
</dbReference>
<evidence type="ECO:0000256" key="4">
    <source>
        <dbReference type="ARBA" id="ARBA00023163"/>
    </source>
</evidence>
<proteinExistence type="predicted"/>